<accession>A0A4V3SHS0</accession>
<keyword evidence="2" id="KW-0732">Signal</keyword>
<evidence type="ECO:0000313" key="3">
    <source>
        <dbReference type="EMBL" id="TGZ77304.1"/>
    </source>
</evidence>
<feature type="region of interest" description="Disordered" evidence="1">
    <location>
        <begin position="41"/>
        <end position="62"/>
    </location>
</feature>
<dbReference type="AlphaFoldDB" id="A0A4V3SHS0"/>
<feature type="chain" id="PRO_5020986718" evidence="2">
    <location>
        <begin position="27"/>
        <end position="269"/>
    </location>
</feature>
<name>A0A4V3SHS0_9PEZI</name>
<dbReference type="InParanoid" id="A0A4V3SHS0"/>
<sequence>MPVILTHLLRSSVLLMMLAYSGTVLGAPTGRVSEQVHRLERRAPVNPNPGGTTFGTPSSDPRTKVQVGGLLHEPSESKTLTELFPSRIDQTALKEQNDTLDRYNQDLTTALALFTEKRLRSPDRKSYRSRLNYVPTAYKAIATALIAKGYVQSQYHVDALQKVQNDPKVNRFFYELIRVVRERKQELAGIVTEQGRADGTAAPTVAGDSDSISELLRKFTTAEELLTRERKVVAQMDPPPESDRTTVENLKVNAYYPKGRPTQGSGVSQ</sequence>
<feature type="region of interest" description="Disordered" evidence="1">
    <location>
        <begin position="230"/>
        <end position="269"/>
    </location>
</feature>
<evidence type="ECO:0000256" key="1">
    <source>
        <dbReference type="SAM" id="MobiDB-lite"/>
    </source>
</evidence>
<protein>
    <submittedName>
        <fullName evidence="3">Uncharacterized protein</fullName>
    </submittedName>
</protein>
<dbReference type="Proteomes" id="UP000298138">
    <property type="component" value="Unassembled WGS sequence"/>
</dbReference>
<evidence type="ECO:0000256" key="2">
    <source>
        <dbReference type="SAM" id="SignalP"/>
    </source>
</evidence>
<dbReference type="EMBL" id="ML220155">
    <property type="protein sequence ID" value="TGZ77304.1"/>
    <property type="molecule type" value="Genomic_DNA"/>
</dbReference>
<evidence type="ECO:0000313" key="4">
    <source>
        <dbReference type="Proteomes" id="UP000298138"/>
    </source>
</evidence>
<feature type="compositionally biased region" description="Polar residues" evidence="1">
    <location>
        <begin position="49"/>
        <end position="60"/>
    </location>
</feature>
<organism evidence="3 4">
    <name type="scientific">Ascodesmis nigricans</name>
    <dbReference type="NCBI Taxonomy" id="341454"/>
    <lineage>
        <taxon>Eukaryota</taxon>
        <taxon>Fungi</taxon>
        <taxon>Dikarya</taxon>
        <taxon>Ascomycota</taxon>
        <taxon>Pezizomycotina</taxon>
        <taxon>Pezizomycetes</taxon>
        <taxon>Pezizales</taxon>
        <taxon>Ascodesmidaceae</taxon>
        <taxon>Ascodesmis</taxon>
    </lineage>
</organism>
<gene>
    <name evidence="3" type="ORF">EX30DRAFT_387754</name>
</gene>
<keyword evidence="4" id="KW-1185">Reference proteome</keyword>
<reference evidence="3 4" key="1">
    <citation type="submission" date="2019-04" db="EMBL/GenBank/DDBJ databases">
        <title>Comparative genomics and transcriptomics to analyze fruiting body development in filamentous ascomycetes.</title>
        <authorList>
            <consortium name="DOE Joint Genome Institute"/>
            <person name="Lutkenhaus R."/>
            <person name="Traeger S."/>
            <person name="Breuer J."/>
            <person name="Kuo A."/>
            <person name="Lipzen A."/>
            <person name="Pangilinan J."/>
            <person name="Dilworth D."/>
            <person name="Sandor L."/>
            <person name="Poggeler S."/>
            <person name="Barry K."/>
            <person name="Grigoriev I.V."/>
            <person name="Nowrousian M."/>
        </authorList>
    </citation>
    <scope>NUCLEOTIDE SEQUENCE [LARGE SCALE GENOMIC DNA]</scope>
    <source>
        <strain evidence="3 4">CBS 389.68</strain>
    </source>
</reference>
<proteinExistence type="predicted"/>
<feature type="signal peptide" evidence="2">
    <location>
        <begin position="1"/>
        <end position="26"/>
    </location>
</feature>